<dbReference type="SUPFAM" id="SSF55874">
    <property type="entry name" value="ATPase domain of HSP90 chaperone/DNA topoisomerase II/histidine kinase"/>
    <property type="match status" value="1"/>
</dbReference>
<dbReference type="RefSeq" id="WP_344589531.1">
    <property type="nucleotide sequence ID" value="NZ_BAAARW010000011.1"/>
</dbReference>
<dbReference type="EMBL" id="BAAARW010000011">
    <property type="protein sequence ID" value="GAA2417357.1"/>
    <property type="molecule type" value="Genomic_DNA"/>
</dbReference>
<keyword evidence="3" id="KW-0067">ATP-binding</keyword>
<dbReference type="InterPro" id="IPR003594">
    <property type="entry name" value="HATPase_dom"/>
</dbReference>
<evidence type="ECO:0000259" key="2">
    <source>
        <dbReference type="Pfam" id="PF13581"/>
    </source>
</evidence>
<dbReference type="Proteomes" id="UP001501231">
    <property type="component" value="Unassembled WGS sequence"/>
</dbReference>
<keyword evidence="1" id="KW-0418">Kinase</keyword>
<reference evidence="3 4" key="1">
    <citation type="journal article" date="2019" name="Int. J. Syst. Evol. Microbiol.">
        <title>The Global Catalogue of Microorganisms (GCM) 10K type strain sequencing project: providing services to taxonomists for standard genome sequencing and annotation.</title>
        <authorList>
            <consortium name="The Broad Institute Genomics Platform"/>
            <consortium name="The Broad Institute Genome Sequencing Center for Infectious Disease"/>
            <person name="Wu L."/>
            <person name="Ma J."/>
        </authorList>
    </citation>
    <scope>NUCLEOTIDE SEQUENCE [LARGE SCALE GENOMIC DNA]</scope>
    <source>
        <strain evidence="3 4">JCM 3325</strain>
    </source>
</reference>
<keyword evidence="1" id="KW-0808">Transferase</keyword>
<organism evidence="3 4">
    <name type="scientific">Actinomadura vinacea</name>
    <dbReference type="NCBI Taxonomy" id="115336"/>
    <lineage>
        <taxon>Bacteria</taxon>
        <taxon>Bacillati</taxon>
        <taxon>Actinomycetota</taxon>
        <taxon>Actinomycetes</taxon>
        <taxon>Streptosporangiales</taxon>
        <taxon>Thermomonosporaceae</taxon>
        <taxon>Actinomadura</taxon>
    </lineage>
</organism>
<comment type="caution">
    <text evidence="3">The sequence shown here is derived from an EMBL/GenBank/DDBJ whole genome shotgun (WGS) entry which is preliminary data.</text>
</comment>
<protein>
    <submittedName>
        <fullName evidence="3">ATP-binding protein</fullName>
    </submittedName>
</protein>
<dbReference type="PANTHER" id="PTHR35526">
    <property type="entry name" value="ANTI-SIGMA-F FACTOR RSBW-RELATED"/>
    <property type="match status" value="1"/>
</dbReference>
<dbReference type="GO" id="GO:0005524">
    <property type="term" value="F:ATP binding"/>
    <property type="evidence" value="ECO:0007669"/>
    <property type="project" value="UniProtKB-KW"/>
</dbReference>
<evidence type="ECO:0000313" key="3">
    <source>
        <dbReference type="EMBL" id="GAA2417357.1"/>
    </source>
</evidence>
<dbReference type="Pfam" id="PF13581">
    <property type="entry name" value="HATPase_c_2"/>
    <property type="match status" value="1"/>
</dbReference>
<evidence type="ECO:0000256" key="1">
    <source>
        <dbReference type="ARBA" id="ARBA00022527"/>
    </source>
</evidence>
<dbReference type="Gene3D" id="3.30.565.10">
    <property type="entry name" value="Histidine kinase-like ATPase, C-terminal domain"/>
    <property type="match status" value="1"/>
</dbReference>
<dbReference type="InterPro" id="IPR050267">
    <property type="entry name" value="Anti-sigma-factor_SerPK"/>
</dbReference>
<accession>A0ABN3J066</accession>
<keyword evidence="4" id="KW-1185">Reference proteome</keyword>
<dbReference type="InterPro" id="IPR036890">
    <property type="entry name" value="HATPase_C_sf"/>
</dbReference>
<dbReference type="CDD" id="cd16936">
    <property type="entry name" value="HATPase_RsbW-like"/>
    <property type="match status" value="1"/>
</dbReference>
<feature type="domain" description="Histidine kinase/HSP90-like ATPase" evidence="2">
    <location>
        <begin position="22"/>
        <end position="135"/>
    </location>
</feature>
<dbReference type="PANTHER" id="PTHR35526:SF3">
    <property type="entry name" value="ANTI-SIGMA-F FACTOR RSBW"/>
    <property type="match status" value="1"/>
</dbReference>
<evidence type="ECO:0000313" key="4">
    <source>
        <dbReference type="Proteomes" id="UP001501231"/>
    </source>
</evidence>
<sequence length="142" mass="14999">MSLALLPAVEPAVPLYWRRTFPGRADQARAARGFVGCLLDGCPYLDDVLLAAGELVGNALRHTKSGQDGGVFTVEILRGCGGVVISVADQGGPSEPATPETHDLDECGRGLLTIAFVAASWGWHGNEHGRKVVVTFAGEWTE</sequence>
<proteinExistence type="predicted"/>
<keyword evidence="1" id="KW-0723">Serine/threonine-protein kinase</keyword>
<name>A0ABN3J066_9ACTN</name>
<gene>
    <name evidence="3" type="ORF">GCM10010191_29920</name>
</gene>
<keyword evidence="3" id="KW-0547">Nucleotide-binding</keyword>